<feature type="chain" id="PRO_5013103383" evidence="4">
    <location>
        <begin position="30"/>
        <end position="199"/>
    </location>
</feature>
<dbReference type="EMBL" id="OBEA01000008">
    <property type="protein sequence ID" value="SNY58994.1"/>
    <property type="molecule type" value="Genomic_DNA"/>
</dbReference>
<evidence type="ECO:0000256" key="2">
    <source>
        <dbReference type="ARBA" id="ARBA00022803"/>
    </source>
</evidence>
<reference evidence="5 8" key="2">
    <citation type="journal article" date="2018" name="Int. J. Syst. Evol. Microbiol.">
        <title>Pseudooceanicola lipolyticus sp. nov., a marine alphaproteobacterium, reclassification of Oceanicola flagellatus as Pseudooceanicola flagellatus comb. nov. and emended description of the genus Pseudooceanicola.</title>
        <authorList>
            <person name="Huang M.-M."/>
            <person name="Guo L.-L."/>
            <person name="Wu Y.-H."/>
            <person name="Lai Q.-L."/>
            <person name="Shao Z.-Z."/>
            <person name="Wang C.-S."/>
            <person name="Wu M."/>
            <person name="Xu X.-W."/>
        </authorList>
    </citation>
    <scope>NUCLEOTIDE SEQUENCE [LARGE SCALE GENOMIC DNA]</scope>
    <source>
        <strain evidence="5 8">Ar-45</strain>
    </source>
</reference>
<dbReference type="OrthoDB" id="9815010at2"/>
<evidence type="ECO:0000256" key="3">
    <source>
        <dbReference type="PROSITE-ProRule" id="PRU00339"/>
    </source>
</evidence>
<dbReference type="PROSITE" id="PS50005">
    <property type="entry name" value="TPR"/>
    <property type="match status" value="1"/>
</dbReference>
<proteinExistence type="predicted"/>
<name>A0A285JFE5_9RHOB</name>
<sequence>MSAFNRHLKSALAIFAAALFLLPPSLGRADDSVTSSVAGPQARAAEPLIAALAEADAAEARQIVRELELIWSSSGSSSMDLLLRKGRDALERGDLDQAVGHFSALIDHAPGFAEGWHMRAMAFFRMEELGLAQADLEQALALNPLNFQSAYGLAVVLEETGRIDAAHAGYSAILKIYPAHEDSLAGRDRLAPRVSGSDI</sequence>
<evidence type="ECO:0000313" key="7">
    <source>
        <dbReference type="Proteomes" id="UP000231655"/>
    </source>
</evidence>
<keyword evidence="8" id="KW-1185">Reference proteome</keyword>
<dbReference type="SMART" id="SM00028">
    <property type="entry name" value="TPR"/>
    <property type="match status" value="3"/>
</dbReference>
<dbReference type="PANTHER" id="PTHR44858:SF1">
    <property type="entry name" value="UDP-N-ACETYLGLUCOSAMINE--PEPTIDE N-ACETYLGLUCOSAMINYLTRANSFERASE SPINDLY-RELATED"/>
    <property type="match status" value="1"/>
</dbReference>
<accession>A0A285JFE5</accession>
<dbReference type="SUPFAM" id="SSF48452">
    <property type="entry name" value="TPR-like"/>
    <property type="match status" value="1"/>
</dbReference>
<dbReference type="InterPro" id="IPR019734">
    <property type="entry name" value="TPR_rpt"/>
</dbReference>
<feature type="signal peptide" evidence="4">
    <location>
        <begin position="1"/>
        <end position="29"/>
    </location>
</feature>
<dbReference type="InterPro" id="IPR011990">
    <property type="entry name" value="TPR-like_helical_dom_sf"/>
</dbReference>
<keyword evidence="2 3" id="KW-0802">TPR repeat</keyword>
<evidence type="ECO:0000313" key="5">
    <source>
        <dbReference type="EMBL" id="PJE31008.1"/>
    </source>
</evidence>
<protein>
    <submittedName>
        <fullName evidence="6">Tetratricopeptide repeat-containing protein</fullName>
    </submittedName>
</protein>
<evidence type="ECO:0000256" key="1">
    <source>
        <dbReference type="ARBA" id="ARBA00022737"/>
    </source>
</evidence>
<evidence type="ECO:0000256" key="4">
    <source>
        <dbReference type="SAM" id="SignalP"/>
    </source>
</evidence>
<organism evidence="6 7">
    <name type="scientific">Pseudooceanicola antarcticus</name>
    <dbReference type="NCBI Taxonomy" id="1247613"/>
    <lineage>
        <taxon>Bacteria</taxon>
        <taxon>Pseudomonadati</taxon>
        <taxon>Pseudomonadota</taxon>
        <taxon>Alphaproteobacteria</taxon>
        <taxon>Rhodobacterales</taxon>
        <taxon>Paracoccaceae</taxon>
        <taxon>Pseudooceanicola</taxon>
    </lineage>
</organism>
<dbReference type="PANTHER" id="PTHR44858">
    <property type="entry name" value="TETRATRICOPEPTIDE REPEAT PROTEIN 6"/>
    <property type="match status" value="1"/>
</dbReference>
<dbReference type="Pfam" id="PF13432">
    <property type="entry name" value="TPR_16"/>
    <property type="match status" value="1"/>
</dbReference>
<dbReference type="Gene3D" id="1.25.40.10">
    <property type="entry name" value="Tetratricopeptide repeat domain"/>
    <property type="match status" value="1"/>
</dbReference>
<dbReference type="Proteomes" id="UP000231702">
    <property type="component" value="Unassembled WGS sequence"/>
</dbReference>
<keyword evidence="1" id="KW-0677">Repeat</keyword>
<keyword evidence="4" id="KW-0732">Signal</keyword>
<feature type="repeat" description="TPR" evidence="3">
    <location>
        <begin position="113"/>
        <end position="146"/>
    </location>
</feature>
<evidence type="ECO:0000313" key="6">
    <source>
        <dbReference type="EMBL" id="SNY58994.1"/>
    </source>
</evidence>
<dbReference type="EMBL" id="PGTD01000011">
    <property type="protein sequence ID" value="PJE31008.1"/>
    <property type="molecule type" value="Genomic_DNA"/>
</dbReference>
<dbReference type="InterPro" id="IPR050498">
    <property type="entry name" value="Ycf3"/>
</dbReference>
<dbReference type="Proteomes" id="UP000231655">
    <property type="component" value="Unassembled WGS sequence"/>
</dbReference>
<gene>
    <name evidence="5" type="ORF">CVM39_04225</name>
    <name evidence="6" type="ORF">SAMN06297129_3666</name>
</gene>
<dbReference type="AlphaFoldDB" id="A0A285JFE5"/>
<evidence type="ECO:0000313" key="8">
    <source>
        <dbReference type="Proteomes" id="UP000231702"/>
    </source>
</evidence>
<reference evidence="6 7" key="1">
    <citation type="submission" date="2017-09" db="EMBL/GenBank/DDBJ databases">
        <authorList>
            <person name="Ehlers B."/>
            <person name="Leendertz F.H."/>
        </authorList>
    </citation>
    <scope>NUCLEOTIDE SEQUENCE [LARGE SCALE GENOMIC DNA]</scope>
    <source>
        <strain evidence="6 7">CGMCC 1.12662</strain>
    </source>
</reference>